<feature type="non-terminal residue" evidence="2">
    <location>
        <position position="1"/>
    </location>
</feature>
<dbReference type="InterPro" id="IPR012337">
    <property type="entry name" value="RNaseH-like_sf"/>
</dbReference>
<dbReference type="GO" id="GO:0046983">
    <property type="term" value="F:protein dimerization activity"/>
    <property type="evidence" value="ECO:0007669"/>
    <property type="project" value="InterPro"/>
</dbReference>
<dbReference type="PANTHER" id="PTHR47611">
    <property type="entry name" value="HAT DIMERISATION DOMAIN, C-TERMINAL"/>
    <property type="match status" value="1"/>
</dbReference>
<organism evidence="2 3">
    <name type="scientific">Colletotrichum gloeosporioides</name>
    <name type="common">Anthracnose fungus</name>
    <name type="synonym">Glomerella cingulata</name>
    <dbReference type="NCBI Taxonomy" id="474922"/>
    <lineage>
        <taxon>Eukaryota</taxon>
        <taxon>Fungi</taxon>
        <taxon>Dikarya</taxon>
        <taxon>Ascomycota</taxon>
        <taxon>Pezizomycotina</taxon>
        <taxon>Sordariomycetes</taxon>
        <taxon>Hypocreomycetidae</taxon>
        <taxon>Glomerellales</taxon>
        <taxon>Glomerellaceae</taxon>
        <taxon>Colletotrichum</taxon>
        <taxon>Colletotrichum gloeosporioides species complex</taxon>
    </lineage>
</organism>
<dbReference type="GeneID" id="69021005"/>
<feature type="domain" description="HAT C-terminal dimerisation" evidence="1">
    <location>
        <begin position="1"/>
        <end position="57"/>
    </location>
</feature>
<sequence length="81" mass="9516">NSYKYPILAILARRYLAILATSTPIERVFSITSNIVTKNRNKLSPQTIAELILLKYWKIKDLKELEEIFSDNLEEEEEEED</sequence>
<dbReference type="InterPro" id="IPR008906">
    <property type="entry name" value="HATC_C_dom"/>
</dbReference>
<dbReference type="AlphaFoldDB" id="A0A8H4FHV6"/>
<evidence type="ECO:0000259" key="1">
    <source>
        <dbReference type="Pfam" id="PF05699"/>
    </source>
</evidence>
<protein>
    <recommendedName>
        <fullName evidence="1">HAT C-terminal dimerisation domain-containing protein</fullName>
    </recommendedName>
</protein>
<reference evidence="2" key="1">
    <citation type="journal article" date="2020" name="Phytopathology">
        <title>Genome sequence and comparative analysis of Colletotrichum gloeosporioides isolated from Liriodendron leaves.</title>
        <authorList>
            <person name="Fu F.F."/>
            <person name="Hao Z."/>
            <person name="Wang P."/>
            <person name="Lu Y."/>
            <person name="Xue L.J."/>
            <person name="Wei G."/>
            <person name="Tian Y."/>
            <person name="Baishi H."/>
            <person name="Xu H."/>
            <person name="Shi J."/>
            <person name="Cheng T."/>
            <person name="Wang G."/>
            <person name="Yi Y."/>
            <person name="Chen J."/>
        </authorList>
    </citation>
    <scope>NUCLEOTIDE SEQUENCE</scope>
    <source>
        <strain evidence="2">Lc1</strain>
    </source>
</reference>
<evidence type="ECO:0000313" key="3">
    <source>
        <dbReference type="Proteomes" id="UP000613401"/>
    </source>
</evidence>
<keyword evidence="3" id="KW-1185">Reference proteome</keyword>
<dbReference type="Pfam" id="PF05699">
    <property type="entry name" value="Dimer_Tnp_hAT"/>
    <property type="match status" value="1"/>
</dbReference>
<comment type="caution">
    <text evidence="2">The sequence shown here is derived from an EMBL/GenBank/DDBJ whole genome shotgun (WGS) entry which is preliminary data.</text>
</comment>
<dbReference type="RefSeq" id="XP_045261814.1">
    <property type="nucleotide sequence ID" value="XM_045413735.1"/>
</dbReference>
<dbReference type="SUPFAM" id="SSF53098">
    <property type="entry name" value="Ribonuclease H-like"/>
    <property type="match status" value="1"/>
</dbReference>
<proteinExistence type="predicted"/>
<dbReference type="PANTHER" id="PTHR47611:SF1">
    <property type="entry name" value="CCHC-TYPE DOMAIN-CONTAINING PROTEIN"/>
    <property type="match status" value="1"/>
</dbReference>
<gene>
    <name evidence="2" type="ORF">GCG54_00013889</name>
</gene>
<dbReference type="Proteomes" id="UP000613401">
    <property type="component" value="Unassembled WGS sequence"/>
</dbReference>
<dbReference type="EMBL" id="WVTB01000060">
    <property type="protein sequence ID" value="KAF3802655.1"/>
    <property type="molecule type" value="Genomic_DNA"/>
</dbReference>
<reference evidence="2" key="2">
    <citation type="submission" date="2020-03" db="EMBL/GenBank/DDBJ databases">
        <authorList>
            <person name="Fu F.-F."/>
            <person name="Chen J."/>
        </authorList>
    </citation>
    <scope>NUCLEOTIDE SEQUENCE</scope>
    <source>
        <strain evidence="2">Lc1</strain>
    </source>
</reference>
<name>A0A8H4FHV6_COLGL</name>
<accession>A0A8H4FHV6</accession>
<evidence type="ECO:0000313" key="2">
    <source>
        <dbReference type="EMBL" id="KAF3802655.1"/>
    </source>
</evidence>